<name>A0A4C1TC26_EUMVA</name>
<reference evidence="2 3" key="1">
    <citation type="journal article" date="2019" name="Commun. Biol.">
        <title>The bagworm genome reveals a unique fibroin gene that provides high tensile strength.</title>
        <authorList>
            <person name="Kono N."/>
            <person name="Nakamura H."/>
            <person name="Ohtoshi R."/>
            <person name="Tomita M."/>
            <person name="Numata K."/>
            <person name="Arakawa K."/>
        </authorList>
    </citation>
    <scope>NUCLEOTIDE SEQUENCE [LARGE SCALE GENOMIC DNA]</scope>
</reference>
<proteinExistence type="predicted"/>
<feature type="region of interest" description="Disordered" evidence="1">
    <location>
        <begin position="65"/>
        <end position="87"/>
    </location>
</feature>
<dbReference type="Proteomes" id="UP000299102">
    <property type="component" value="Unassembled WGS sequence"/>
</dbReference>
<sequence>MWGTNDLIAVSGGQCGARPLSDRLSWPIVREKFNSSLKTGKAEISPVTRAFSTLARTPNFSVNNLQHKSDSGAAPKQLHCGRTPANG</sequence>
<dbReference type="EMBL" id="BGZK01000049">
    <property type="protein sequence ID" value="GBP12022.1"/>
    <property type="molecule type" value="Genomic_DNA"/>
</dbReference>
<comment type="caution">
    <text evidence="2">The sequence shown here is derived from an EMBL/GenBank/DDBJ whole genome shotgun (WGS) entry which is preliminary data.</text>
</comment>
<protein>
    <submittedName>
        <fullName evidence="2">Uncharacterized protein</fullName>
    </submittedName>
</protein>
<accession>A0A4C1TC26</accession>
<dbReference type="AlphaFoldDB" id="A0A4C1TC26"/>
<keyword evidence="3" id="KW-1185">Reference proteome</keyword>
<organism evidence="2 3">
    <name type="scientific">Eumeta variegata</name>
    <name type="common">Bagworm moth</name>
    <name type="synonym">Eumeta japonica</name>
    <dbReference type="NCBI Taxonomy" id="151549"/>
    <lineage>
        <taxon>Eukaryota</taxon>
        <taxon>Metazoa</taxon>
        <taxon>Ecdysozoa</taxon>
        <taxon>Arthropoda</taxon>
        <taxon>Hexapoda</taxon>
        <taxon>Insecta</taxon>
        <taxon>Pterygota</taxon>
        <taxon>Neoptera</taxon>
        <taxon>Endopterygota</taxon>
        <taxon>Lepidoptera</taxon>
        <taxon>Glossata</taxon>
        <taxon>Ditrysia</taxon>
        <taxon>Tineoidea</taxon>
        <taxon>Psychidae</taxon>
        <taxon>Oiketicinae</taxon>
        <taxon>Eumeta</taxon>
    </lineage>
</organism>
<evidence type="ECO:0000256" key="1">
    <source>
        <dbReference type="SAM" id="MobiDB-lite"/>
    </source>
</evidence>
<gene>
    <name evidence="2" type="ORF">EVAR_5863_1</name>
</gene>
<evidence type="ECO:0000313" key="2">
    <source>
        <dbReference type="EMBL" id="GBP12022.1"/>
    </source>
</evidence>
<evidence type="ECO:0000313" key="3">
    <source>
        <dbReference type="Proteomes" id="UP000299102"/>
    </source>
</evidence>